<reference evidence="3" key="1">
    <citation type="submission" date="2022-08" db="EMBL/GenBank/DDBJ databases">
        <title>Genome Sequence of the sulphate-reducing bacterium, Pseudodesulfovibrio portus JCM14722.</title>
        <authorList>
            <person name="Kondo R."/>
            <person name="Kataoka T."/>
        </authorList>
    </citation>
    <scope>NUCLEOTIDE SEQUENCE</scope>
    <source>
        <strain evidence="3">JCM 14722</strain>
    </source>
</reference>
<dbReference type="Proteomes" id="UP001061361">
    <property type="component" value="Chromosome"/>
</dbReference>
<evidence type="ECO:0000259" key="2">
    <source>
        <dbReference type="Pfam" id="PF01370"/>
    </source>
</evidence>
<dbReference type="EMBL" id="AP026708">
    <property type="protein sequence ID" value="BDQ34716.1"/>
    <property type="molecule type" value="Genomic_DNA"/>
</dbReference>
<evidence type="ECO:0000256" key="1">
    <source>
        <dbReference type="ARBA" id="ARBA00007637"/>
    </source>
</evidence>
<accession>A0ABM8ATD8</accession>
<dbReference type="InterPro" id="IPR001509">
    <property type="entry name" value="Epimerase_deHydtase"/>
</dbReference>
<dbReference type="InterPro" id="IPR036291">
    <property type="entry name" value="NAD(P)-bd_dom_sf"/>
</dbReference>
<proteinExistence type="inferred from homology"/>
<dbReference type="SUPFAM" id="SSF51735">
    <property type="entry name" value="NAD(P)-binding Rossmann-fold domains"/>
    <property type="match status" value="1"/>
</dbReference>
<keyword evidence="4" id="KW-1185">Reference proteome</keyword>
<dbReference type="PANTHER" id="PTHR43000">
    <property type="entry name" value="DTDP-D-GLUCOSE 4,6-DEHYDRATASE-RELATED"/>
    <property type="match status" value="1"/>
</dbReference>
<feature type="domain" description="NAD-dependent epimerase/dehydratase" evidence="2">
    <location>
        <begin position="4"/>
        <end position="224"/>
    </location>
</feature>
<comment type="similarity">
    <text evidence="1">Belongs to the NAD(P)-dependent epimerase/dehydratase family.</text>
</comment>
<gene>
    <name evidence="3" type="ORF">JCM14722_22580</name>
</gene>
<protein>
    <submittedName>
        <fullName evidence="3">Epimerase</fullName>
    </submittedName>
</protein>
<evidence type="ECO:0000313" key="3">
    <source>
        <dbReference type="EMBL" id="BDQ34716.1"/>
    </source>
</evidence>
<dbReference type="Gene3D" id="3.40.50.720">
    <property type="entry name" value="NAD(P)-binding Rossmann-like Domain"/>
    <property type="match status" value="1"/>
</dbReference>
<sequence>MKKILVTGGCGFIGANLLPMLLDREYEVRVLDSLILGSRDYIKGLDVEFVQGDIRDAGDAARAVRGVDTVIHLAAFGSVVASVEDPKTNFDMNPGGTLNMLQASVEAGVEQFVFSSTGGALIGNAEPPVNEQSLPKPISPYGAGKLACEGYLNAFAGSYGLRTKIMRFANVYGPYSGHKLGAVTAFIKAVHANEPIVLFGDGSASRDFLYTDDLCRGITGVAEADLAPATVLHLASGNETTVLELARLVAATGGRPDHEIVLRDARPGEVQRNFAAFDLARETIGFNPSTGLEEGLARTWDWFREHVL</sequence>
<evidence type="ECO:0000313" key="4">
    <source>
        <dbReference type="Proteomes" id="UP001061361"/>
    </source>
</evidence>
<organism evidence="3 4">
    <name type="scientific">Pseudodesulfovibrio portus</name>
    <dbReference type="NCBI Taxonomy" id="231439"/>
    <lineage>
        <taxon>Bacteria</taxon>
        <taxon>Pseudomonadati</taxon>
        <taxon>Thermodesulfobacteriota</taxon>
        <taxon>Desulfovibrionia</taxon>
        <taxon>Desulfovibrionales</taxon>
        <taxon>Desulfovibrionaceae</taxon>
    </lineage>
</organism>
<dbReference type="RefSeq" id="WP_264981610.1">
    <property type="nucleotide sequence ID" value="NZ_AP026708.1"/>
</dbReference>
<dbReference type="Pfam" id="PF01370">
    <property type="entry name" value="Epimerase"/>
    <property type="match status" value="1"/>
</dbReference>
<name>A0ABM8ATD8_9BACT</name>